<feature type="compositionally biased region" description="Polar residues" evidence="1">
    <location>
        <begin position="7"/>
        <end position="20"/>
    </location>
</feature>
<dbReference type="EMBL" id="CP158357">
    <property type="protein sequence ID" value="XBX80499.1"/>
    <property type="molecule type" value="Genomic_DNA"/>
</dbReference>
<feature type="region of interest" description="Disordered" evidence="1">
    <location>
        <begin position="1"/>
        <end position="45"/>
    </location>
</feature>
<evidence type="ECO:0000313" key="2">
    <source>
        <dbReference type="EMBL" id="XBX80499.1"/>
    </source>
</evidence>
<organism evidence="2">
    <name type="scientific">Microbacterium sp. A8/3-1</name>
    <dbReference type="NCBI Taxonomy" id="3160749"/>
    <lineage>
        <taxon>Bacteria</taxon>
        <taxon>Bacillati</taxon>
        <taxon>Actinomycetota</taxon>
        <taxon>Actinomycetes</taxon>
        <taxon>Micrococcales</taxon>
        <taxon>Microbacteriaceae</taxon>
        <taxon>Microbacterium</taxon>
    </lineage>
</organism>
<sequence length="45" mass="4891">MIDARVKQTSTTRSTLTRPNMSPRRPAIGVATQADSRNPLTNHAA</sequence>
<dbReference type="AlphaFoldDB" id="A0AAU7W1N5"/>
<gene>
    <name evidence="2" type="ORF">ABS642_10520</name>
</gene>
<evidence type="ECO:0000256" key="1">
    <source>
        <dbReference type="SAM" id="MobiDB-lite"/>
    </source>
</evidence>
<feature type="compositionally biased region" description="Polar residues" evidence="1">
    <location>
        <begin position="33"/>
        <end position="45"/>
    </location>
</feature>
<name>A0AAU7W1N5_9MICO</name>
<reference evidence="2" key="1">
    <citation type="submission" date="2024-06" db="EMBL/GenBank/DDBJ databases">
        <title>Draft genome sequence of Microbacterium sp. strain A8/3-1, isolated from Oxytropis tragacanthoides Fisch. ex DC. Root nodules in the Altai region of Russia.</title>
        <authorList>
            <person name="Sazanova A."/>
            <person name="Guro P."/>
            <person name="Kuznetsova I."/>
            <person name="Belimov A."/>
            <person name="Safronova V."/>
        </authorList>
    </citation>
    <scope>NUCLEOTIDE SEQUENCE</scope>
    <source>
        <strain evidence="2">A8/3-1</strain>
    </source>
</reference>
<proteinExistence type="predicted"/>
<protein>
    <submittedName>
        <fullName evidence="2">Uncharacterized protein</fullName>
    </submittedName>
</protein>
<accession>A0AAU7W1N5</accession>